<dbReference type="EMBL" id="CP032624">
    <property type="protein sequence ID" value="AYG04937.1"/>
    <property type="molecule type" value="Genomic_DNA"/>
</dbReference>
<dbReference type="AlphaFoldDB" id="A0A387BVR3"/>
<organism evidence="8 9">
    <name type="scientific">Gryllotalpicola protaetiae</name>
    <dbReference type="NCBI Taxonomy" id="2419771"/>
    <lineage>
        <taxon>Bacteria</taxon>
        <taxon>Bacillati</taxon>
        <taxon>Actinomycetota</taxon>
        <taxon>Actinomycetes</taxon>
        <taxon>Micrococcales</taxon>
        <taxon>Microbacteriaceae</taxon>
        <taxon>Gryllotalpicola</taxon>
    </lineage>
</organism>
<evidence type="ECO:0000256" key="5">
    <source>
        <dbReference type="ARBA" id="ARBA00023163"/>
    </source>
</evidence>
<dbReference type="GO" id="GO:0031564">
    <property type="term" value="P:transcription antitermination"/>
    <property type="evidence" value="ECO:0007669"/>
    <property type="project" value="UniProtKB-KW"/>
</dbReference>
<name>A0A387BVR3_9MICO</name>
<dbReference type="InterPro" id="IPR006027">
    <property type="entry name" value="NusB_RsmB_TIM44"/>
</dbReference>
<reference evidence="8 9" key="1">
    <citation type="submission" date="2018-09" db="EMBL/GenBank/DDBJ databases">
        <title>Genome sequencing of strain 2DFW10M-5.</title>
        <authorList>
            <person name="Heo J."/>
            <person name="Kim S.-J."/>
            <person name="Kwon S.-W."/>
        </authorList>
    </citation>
    <scope>NUCLEOTIDE SEQUENCE [LARGE SCALE GENOMIC DNA]</scope>
    <source>
        <strain evidence="8 9">2DFW10M-5</strain>
    </source>
</reference>
<dbReference type="InterPro" id="IPR011605">
    <property type="entry name" value="NusB_fam"/>
</dbReference>
<keyword evidence="5 6" id="KW-0804">Transcription</keyword>
<evidence type="ECO:0000256" key="6">
    <source>
        <dbReference type="HAMAP-Rule" id="MF_00073"/>
    </source>
</evidence>
<sequence length="152" mass="16311">MSARTKARKRALDILYVADLRGIPIAQALATEAERAANEPAREASWLYARDIVDGVNDHRAEIDELIETYAHGWTLARMPIVDRAIVRIGVWELLYNPEVPTGVAISEAVEAATVLSTEDSSGFINGLLAKIAQTAGDDDATDAPAEAPAGE</sequence>
<dbReference type="GO" id="GO:0005829">
    <property type="term" value="C:cytosol"/>
    <property type="evidence" value="ECO:0007669"/>
    <property type="project" value="TreeGrafter"/>
</dbReference>
<dbReference type="InterPro" id="IPR035926">
    <property type="entry name" value="NusB-like_sf"/>
</dbReference>
<evidence type="ECO:0000313" key="8">
    <source>
        <dbReference type="EMBL" id="AYG04937.1"/>
    </source>
</evidence>
<dbReference type="GO" id="GO:0006353">
    <property type="term" value="P:DNA-templated transcription termination"/>
    <property type="evidence" value="ECO:0007669"/>
    <property type="project" value="UniProtKB-UniRule"/>
</dbReference>
<keyword evidence="2 6" id="KW-0889">Transcription antitermination</keyword>
<evidence type="ECO:0000313" key="9">
    <source>
        <dbReference type="Proteomes" id="UP000275069"/>
    </source>
</evidence>
<protein>
    <recommendedName>
        <fullName evidence="6">Transcription antitermination protein NusB</fullName>
    </recommendedName>
    <alternativeName>
        <fullName evidence="6">Antitermination factor NusB</fullName>
    </alternativeName>
</protein>
<evidence type="ECO:0000256" key="1">
    <source>
        <dbReference type="ARBA" id="ARBA00005952"/>
    </source>
</evidence>
<evidence type="ECO:0000259" key="7">
    <source>
        <dbReference type="Pfam" id="PF01029"/>
    </source>
</evidence>
<dbReference type="SUPFAM" id="SSF48013">
    <property type="entry name" value="NusB-like"/>
    <property type="match status" value="1"/>
</dbReference>
<keyword evidence="3 6" id="KW-0694">RNA-binding</keyword>
<comment type="similarity">
    <text evidence="1 6">Belongs to the NusB family.</text>
</comment>
<dbReference type="PANTHER" id="PTHR11078">
    <property type="entry name" value="N UTILIZATION SUBSTANCE PROTEIN B-RELATED"/>
    <property type="match status" value="1"/>
</dbReference>
<dbReference type="OrthoDB" id="3528057at2"/>
<evidence type="ECO:0000256" key="2">
    <source>
        <dbReference type="ARBA" id="ARBA00022814"/>
    </source>
</evidence>
<dbReference type="NCBIfam" id="TIGR01951">
    <property type="entry name" value="nusB"/>
    <property type="match status" value="1"/>
</dbReference>
<feature type="domain" description="NusB/RsmB/TIM44" evidence="7">
    <location>
        <begin position="6"/>
        <end position="133"/>
    </location>
</feature>
<keyword evidence="9" id="KW-1185">Reference proteome</keyword>
<keyword evidence="4 6" id="KW-0805">Transcription regulation</keyword>
<proteinExistence type="inferred from homology"/>
<dbReference type="KEGG" id="gry:D7I44_16355"/>
<gene>
    <name evidence="6 8" type="primary">nusB</name>
    <name evidence="8" type="ORF">D7I44_16355</name>
</gene>
<dbReference type="RefSeq" id="WP_120790465.1">
    <property type="nucleotide sequence ID" value="NZ_CP032624.1"/>
</dbReference>
<accession>A0A387BVR3</accession>
<comment type="function">
    <text evidence="6">Involved in transcription antitermination. Required for transcription of ribosomal RNA (rRNA) genes. Binds specifically to the boxA antiterminator sequence of the ribosomal RNA (rrn) operons.</text>
</comment>
<evidence type="ECO:0000256" key="3">
    <source>
        <dbReference type="ARBA" id="ARBA00022884"/>
    </source>
</evidence>
<dbReference type="Gene3D" id="1.10.940.10">
    <property type="entry name" value="NusB-like"/>
    <property type="match status" value="1"/>
</dbReference>
<dbReference type="HAMAP" id="MF_00073">
    <property type="entry name" value="NusB"/>
    <property type="match status" value="1"/>
</dbReference>
<dbReference type="Proteomes" id="UP000275069">
    <property type="component" value="Chromosome"/>
</dbReference>
<evidence type="ECO:0000256" key="4">
    <source>
        <dbReference type="ARBA" id="ARBA00023015"/>
    </source>
</evidence>
<dbReference type="Pfam" id="PF01029">
    <property type="entry name" value="NusB"/>
    <property type="match status" value="1"/>
</dbReference>
<dbReference type="GO" id="GO:0003723">
    <property type="term" value="F:RNA binding"/>
    <property type="evidence" value="ECO:0007669"/>
    <property type="project" value="UniProtKB-UniRule"/>
</dbReference>
<dbReference type="PANTHER" id="PTHR11078:SF3">
    <property type="entry name" value="ANTITERMINATION NUSB DOMAIN-CONTAINING PROTEIN"/>
    <property type="match status" value="1"/>
</dbReference>